<dbReference type="AlphaFoldDB" id="A0A933SDT0"/>
<evidence type="ECO:0000313" key="2">
    <source>
        <dbReference type="Proteomes" id="UP000696931"/>
    </source>
</evidence>
<dbReference type="Pfam" id="PF01809">
    <property type="entry name" value="YidD"/>
    <property type="match status" value="1"/>
</dbReference>
<protein>
    <submittedName>
        <fullName evidence="1">Membrane protein insertion efficiency factor YidD</fullName>
    </submittedName>
</protein>
<organism evidence="1 2">
    <name type="scientific">Eiseniibacteriota bacterium</name>
    <dbReference type="NCBI Taxonomy" id="2212470"/>
    <lineage>
        <taxon>Bacteria</taxon>
        <taxon>Candidatus Eiseniibacteriota</taxon>
    </lineage>
</organism>
<dbReference type="InterPro" id="IPR002696">
    <property type="entry name" value="Membr_insert_effic_factor_YidD"/>
</dbReference>
<evidence type="ECO:0000313" key="1">
    <source>
        <dbReference type="EMBL" id="MBI5170554.1"/>
    </source>
</evidence>
<dbReference type="EMBL" id="JACRIW010000097">
    <property type="protein sequence ID" value="MBI5170554.1"/>
    <property type="molecule type" value="Genomic_DNA"/>
</dbReference>
<dbReference type="NCBIfam" id="TIGR00278">
    <property type="entry name" value="membrane protein insertion efficiency factor YidD"/>
    <property type="match status" value="1"/>
</dbReference>
<dbReference type="SMART" id="SM01234">
    <property type="entry name" value="Haemolytic"/>
    <property type="match status" value="1"/>
</dbReference>
<gene>
    <name evidence="1" type="primary">yidD</name>
    <name evidence="1" type="ORF">HZA61_13785</name>
</gene>
<dbReference type="Proteomes" id="UP000696931">
    <property type="component" value="Unassembled WGS sequence"/>
</dbReference>
<name>A0A933SDT0_UNCEI</name>
<comment type="caution">
    <text evidence="1">The sequence shown here is derived from an EMBL/GenBank/DDBJ whole genome shotgun (WGS) entry which is preliminary data.</text>
</comment>
<proteinExistence type="predicted"/>
<accession>A0A933SDT0</accession>
<reference evidence="1" key="1">
    <citation type="submission" date="2020-07" db="EMBL/GenBank/DDBJ databases">
        <title>Huge and variable diversity of episymbiotic CPR bacteria and DPANN archaea in groundwater ecosystems.</title>
        <authorList>
            <person name="He C.Y."/>
            <person name="Keren R."/>
            <person name="Whittaker M."/>
            <person name="Farag I.F."/>
            <person name="Doudna J."/>
            <person name="Cate J.H.D."/>
            <person name="Banfield J.F."/>
        </authorList>
    </citation>
    <scope>NUCLEOTIDE SEQUENCE</scope>
    <source>
        <strain evidence="1">NC_groundwater_1813_Pr3_B-0.1um_71_17</strain>
    </source>
</reference>
<sequence>MKHWVEQLILAYQRTPALRRRKCLFRESCSNYVLRRLREDGVLAAFKAFAERWARCRPGFEVKWNIYAGTATVRLADGSRVSADELVLGCVNHRSSLGGKTPVAPPGELTNPVRPRCQL</sequence>